<dbReference type="InterPro" id="IPR029063">
    <property type="entry name" value="SAM-dependent_MTases_sf"/>
</dbReference>
<dbReference type="Proteomes" id="UP000238157">
    <property type="component" value="Unassembled WGS sequence"/>
</dbReference>
<dbReference type="GO" id="GO:0008168">
    <property type="term" value="F:methyltransferase activity"/>
    <property type="evidence" value="ECO:0007669"/>
    <property type="project" value="UniProtKB-KW"/>
</dbReference>
<dbReference type="OrthoDB" id="2370471at2"/>
<reference evidence="1 2" key="1">
    <citation type="submission" date="2018-03" db="EMBL/GenBank/DDBJ databases">
        <title>Genomic Encyclopedia of Archaeal and Bacterial Type Strains, Phase II (KMG-II): from individual species to whole genera.</title>
        <authorList>
            <person name="Goeker M."/>
        </authorList>
    </citation>
    <scope>NUCLEOTIDE SEQUENCE [LARGE SCALE GENOMIC DNA]</scope>
    <source>
        <strain evidence="1 2">DSM 27929</strain>
    </source>
</reference>
<dbReference type="EMBL" id="PVTR01000002">
    <property type="protein sequence ID" value="PRY89802.1"/>
    <property type="molecule type" value="Genomic_DNA"/>
</dbReference>
<gene>
    <name evidence="1" type="ORF">CLW00_102278</name>
</gene>
<keyword evidence="1" id="KW-0808">Transferase</keyword>
<sequence length="300" mass="35003">MSKKERLTKCPLCKSGLFLNHTQLKDHSISKEVFLVCQCSNCQLLFTNPRPKESEIQYYYESEDYISHKDQSNNLINTLYKQVRKITLKKKLELVNAQHSEKRRILDIGAGTGHFLETASKGGWKTYGIEPNQEARIILKKKGIKTYNNLQEIKKGKKFTVITLFHVLEHIHELRKTAKKIYKLLEDSGTLIIAVPNKDSFDAAHYNEYWAAWDVPRHLYHFNKESITYFAEEFDFKIVDTVPMYFDSYYVSILSEKYIKTSKSPLKNLLSGVYNGLKSNHWAKKNGNNYSSLLFILKKK</sequence>
<organism evidence="1 2">
    <name type="scientific">Mongoliibacter ruber</name>
    <dbReference type="NCBI Taxonomy" id="1750599"/>
    <lineage>
        <taxon>Bacteria</taxon>
        <taxon>Pseudomonadati</taxon>
        <taxon>Bacteroidota</taxon>
        <taxon>Cytophagia</taxon>
        <taxon>Cytophagales</taxon>
        <taxon>Cyclobacteriaceae</taxon>
        <taxon>Mongoliibacter</taxon>
    </lineage>
</organism>
<dbReference type="SUPFAM" id="SSF53335">
    <property type="entry name" value="S-adenosyl-L-methionine-dependent methyltransferases"/>
    <property type="match status" value="1"/>
</dbReference>
<keyword evidence="2" id="KW-1185">Reference proteome</keyword>
<name>A0A2T0WSY0_9BACT</name>
<proteinExistence type="predicted"/>
<protein>
    <submittedName>
        <fullName evidence="1">Methyltransferase family protein</fullName>
    </submittedName>
</protein>
<dbReference type="CDD" id="cd02440">
    <property type="entry name" value="AdoMet_MTases"/>
    <property type="match status" value="1"/>
</dbReference>
<keyword evidence="1" id="KW-0489">Methyltransferase</keyword>
<dbReference type="Gene3D" id="3.40.50.150">
    <property type="entry name" value="Vaccinia Virus protein VP39"/>
    <property type="match status" value="1"/>
</dbReference>
<evidence type="ECO:0000313" key="2">
    <source>
        <dbReference type="Proteomes" id="UP000238157"/>
    </source>
</evidence>
<dbReference type="RefSeq" id="WP_106132484.1">
    <property type="nucleotide sequence ID" value="NZ_PVTR01000002.1"/>
</dbReference>
<evidence type="ECO:0000313" key="1">
    <source>
        <dbReference type="EMBL" id="PRY89802.1"/>
    </source>
</evidence>
<dbReference type="Pfam" id="PF13489">
    <property type="entry name" value="Methyltransf_23"/>
    <property type="match status" value="1"/>
</dbReference>
<dbReference type="AlphaFoldDB" id="A0A2T0WSY0"/>
<accession>A0A2T0WSY0</accession>
<dbReference type="PANTHER" id="PTHR43861">
    <property type="entry name" value="TRANS-ACONITATE 2-METHYLTRANSFERASE-RELATED"/>
    <property type="match status" value="1"/>
</dbReference>
<comment type="caution">
    <text evidence="1">The sequence shown here is derived from an EMBL/GenBank/DDBJ whole genome shotgun (WGS) entry which is preliminary data.</text>
</comment>
<dbReference type="GO" id="GO:0032259">
    <property type="term" value="P:methylation"/>
    <property type="evidence" value="ECO:0007669"/>
    <property type="project" value="UniProtKB-KW"/>
</dbReference>
<dbReference type="PANTHER" id="PTHR43861:SF6">
    <property type="entry name" value="METHYLTRANSFERASE TYPE 11"/>
    <property type="match status" value="1"/>
</dbReference>